<reference evidence="3" key="2">
    <citation type="journal article" date="2007" name="Science">
        <title>Draft genome sequence of the sexually transmitted pathogen Trichomonas vaginalis.</title>
        <authorList>
            <person name="Carlton J.M."/>
            <person name="Hirt R.P."/>
            <person name="Silva J.C."/>
            <person name="Delcher A.L."/>
            <person name="Schatz M."/>
            <person name="Zhao Q."/>
            <person name="Wortman J.R."/>
            <person name="Bidwell S.L."/>
            <person name="Alsmark U.C.M."/>
            <person name="Besteiro S."/>
            <person name="Sicheritz-Ponten T."/>
            <person name="Noel C.J."/>
            <person name="Dacks J.B."/>
            <person name="Foster P.G."/>
            <person name="Simillion C."/>
            <person name="Van de Peer Y."/>
            <person name="Miranda-Saavedra D."/>
            <person name="Barton G.J."/>
            <person name="Westrop G.D."/>
            <person name="Mueller S."/>
            <person name="Dessi D."/>
            <person name="Fiori P.L."/>
            <person name="Ren Q."/>
            <person name="Paulsen I."/>
            <person name="Zhang H."/>
            <person name="Bastida-Corcuera F.D."/>
            <person name="Simoes-Barbosa A."/>
            <person name="Brown M.T."/>
            <person name="Hayes R.D."/>
            <person name="Mukherjee M."/>
            <person name="Okumura C.Y."/>
            <person name="Schneider R."/>
            <person name="Smith A.J."/>
            <person name="Vanacova S."/>
            <person name="Villalvazo M."/>
            <person name="Haas B.J."/>
            <person name="Pertea M."/>
            <person name="Feldblyum T.V."/>
            <person name="Utterback T.R."/>
            <person name="Shu C.L."/>
            <person name="Osoegawa K."/>
            <person name="de Jong P.J."/>
            <person name="Hrdy I."/>
            <person name="Horvathova L."/>
            <person name="Zubacova Z."/>
            <person name="Dolezal P."/>
            <person name="Malik S.B."/>
            <person name="Logsdon J.M. Jr."/>
            <person name="Henze K."/>
            <person name="Gupta A."/>
            <person name="Wang C.C."/>
            <person name="Dunne R.L."/>
            <person name="Upcroft J.A."/>
            <person name="Upcroft P."/>
            <person name="White O."/>
            <person name="Salzberg S.L."/>
            <person name="Tang P."/>
            <person name="Chiu C.-H."/>
            <person name="Lee Y.-S."/>
            <person name="Embley T.M."/>
            <person name="Coombs G.H."/>
            <person name="Mottram J.C."/>
            <person name="Tachezy J."/>
            <person name="Fraser-Liggett C.M."/>
            <person name="Johnson P.J."/>
        </authorList>
    </citation>
    <scope>NUCLEOTIDE SEQUENCE [LARGE SCALE GENOMIC DNA]</scope>
    <source>
        <strain evidence="3">G3</strain>
    </source>
</reference>
<dbReference type="VEuPathDB" id="TrichDB:TVAG_430490"/>
<dbReference type="EMBL" id="DS113199">
    <property type="protein sequence ID" value="EAY20292.1"/>
    <property type="molecule type" value="Genomic_DNA"/>
</dbReference>
<reference evidence="3" key="1">
    <citation type="submission" date="2006-10" db="EMBL/GenBank/DDBJ databases">
        <authorList>
            <person name="Amadeo P."/>
            <person name="Zhao Q."/>
            <person name="Wortman J."/>
            <person name="Fraser-Liggett C."/>
            <person name="Carlton J."/>
        </authorList>
    </citation>
    <scope>NUCLEOTIDE SEQUENCE</scope>
    <source>
        <strain evidence="3">G3</strain>
    </source>
</reference>
<protein>
    <recommendedName>
        <fullName evidence="2">DUF3447 domain-containing protein</fullName>
    </recommendedName>
</protein>
<name>A2DGY2_TRIV3</name>
<dbReference type="InterPro" id="IPR036770">
    <property type="entry name" value="Ankyrin_rpt-contain_sf"/>
</dbReference>
<keyword evidence="4" id="KW-1185">Reference proteome</keyword>
<dbReference type="InterPro" id="IPR020683">
    <property type="entry name" value="DUF3447"/>
</dbReference>
<sequence>MSGQDILPNKYSELRSIYRYYIDCYIALYQLNTKNEKELNTIYTMIKSDLIDSNKRHPYNVVKDILSIIPFRNSYTKSYLKLAKQLSDDYQITVVTDIPTISNYLFYKEYGIILNKNTEFKKITSENLEFHTKDTIYRAIMDNNLESFITFTERDGFDKKQTLKSSLYPYSNNGYSLLELCCYHGAVDCFKFLRTKFNTKITQKCLQFSFLGGNPDIMSECLKYQKPDKECMEYAIISHNIDFVTFLMNEHNMKIDLTFCSKYNNLDSFLVYFDQTKKVNKCFINSIRFFIPSLCKYFLSDGANINEKDKDGYTSLHIAVLNNYKEIVELLISHGANINETDNMGKTALHYAAAKFCGKETAELLISHGANINEKDNDGYTALHIATHYNRKETAELLLSHGANINEKSHSNKTALHFAAKKIIVKKCLNFLFHMMQISMKQIKIEKLLFIMQQEIIIKKQSNFLFHMAQISM</sequence>
<dbReference type="SUPFAM" id="SSF48403">
    <property type="entry name" value="Ankyrin repeat"/>
    <property type="match status" value="1"/>
</dbReference>
<feature type="domain" description="DUF3447" evidence="2">
    <location>
        <begin position="197"/>
        <end position="272"/>
    </location>
</feature>
<proteinExistence type="predicted"/>
<dbReference type="Pfam" id="PF00023">
    <property type="entry name" value="Ank"/>
    <property type="match status" value="1"/>
</dbReference>
<dbReference type="OrthoDB" id="366390at2759"/>
<dbReference type="InParanoid" id="A2DGY2"/>
<dbReference type="STRING" id="5722.A2DGY2"/>
<dbReference type="KEGG" id="tva:5465829"/>
<dbReference type="PROSITE" id="PS50088">
    <property type="entry name" value="ANK_REPEAT"/>
    <property type="match status" value="3"/>
</dbReference>
<dbReference type="InterPro" id="IPR002110">
    <property type="entry name" value="Ankyrin_rpt"/>
</dbReference>
<dbReference type="eggNOG" id="KOG0504">
    <property type="taxonomic scope" value="Eukaryota"/>
</dbReference>
<dbReference type="Proteomes" id="UP000001542">
    <property type="component" value="Unassembled WGS sequence"/>
</dbReference>
<dbReference type="PRINTS" id="PR01415">
    <property type="entry name" value="ANKYRIN"/>
</dbReference>
<dbReference type="Gene3D" id="1.25.40.20">
    <property type="entry name" value="Ankyrin repeat-containing domain"/>
    <property type="match status" value="1"/>
</dbReference>
<dbReference type="PROSITE" id="PS50297">
    <property type="entry name" value="ANK_REP_REGION"/>
    <property type="match status" value="3"/>
</dbReference>
<gene>
    <name evidence="3" type="ORF">TVAG_192680</name>
</gene>
<feature type="repeat" description="ANK" evidence="1">
    <location>
        <begin position="311"/>
        <end position="343"/>
    </location>
</feature>
<dbReference type="RefSeq" id="XP_001581278.1">
    <property type="nucleotide sequence ID" value="XM_001581228.1"/>
</dbReference>
<dbReference type="VEuPathDB" id="TrichDB:TVAGG3_0319140"/>
<evidence type="ECO:0000256" key="1">
    <source>
        <dbReference type="PROSITE-ProRule" id="PRU00023"/>
    </source>
</evidence>
<organism evidence="3 4">
    <name type="scientific">Trichomonas vaginalis (strain ATCC PRA-98 / G3)</name>
    <dbReference type="NCBI Taxonomy" id="412133"/>
    <lineage>
        <taxon>Eukaryota</taxon>
        <taxon>Metamonada</taxon>
        <taxon>Parabasalia</taxon>
        <taxon>Trichomonadida</taxon>
        <taxon>Trichomonadidae</taxon>
        <taxon>Trichomonas</taxon>
    </lineage>
</organism>
<feature type="repeat" description="ANK" evidence="1">
    <location>
        <begin position="378"/>
        <end position="410"/>
    </location>
</feature>
<feature type="repeat" description="ANK" evidence="1">
    <location>
        <begin position="344"/>
        <end position="377"/>
    </location>
</feature>
<keyword evidence="1" id="KW-0040">ANK repeat</keyword>
<evidence type="ECO:0000259" key="2">
    <source>
        <dbReference type="Pfam" id="PF11929"/>
    </source>
</evidence>
<evidence type="ECO:0000313" key="4">
    <source>
        <dbReference type="Proteomes" id="UP000001542"/>
    </source>
</evidence>
<accession>A2DGY2</accession>
<evidence type="ECO:0000313" key="3">
    <source>
        <dbReference type="EMBL" id="EAY20292.1"/>
    </source>
</evidence>
<dbReference type="PANTHER" id="PTHR24182">
    <property type="entry name" value="ANKYRIN REPEAT AND SOCS BOX CONTAINING 4"/>
    <property type="match status" value="1"/>
</dbReference>
<dbReference type="Pfam" id="PF11929">
    <property type="entry name" value="DUF3447"/>
    <property type="match status" value="1"/>
</dbReference>
<dbReference type="SMART" id="SM00248">
    <property type="entry name" value="ANK"/>
    <property type="match status" value="6"/>
</dbReference>
<dbReference type="Pfam" id="PF12796">
    <property type="entry name" value="Ank_2"/>
    <property type="match status" value="1"/>
</dbReference>
<dbReference type="AlphaFoldDB" id="A2DGY2"/>
<dbReference type="PANTHER" id="PTHR24182:SF13">
    <property type="entry name" value="LD18443P"/>
    <property type="match status" value="1"/>
</dbReference>